<dbReference type="AlphaFoldDB" id="A0A316EV15"/>
<dbReference type="EMBL" id="QGGT01000002">
    <property type="protein sequence ID" value="PWK34998.1"/>
    <property type="molecule type" value="Genomic_DNA"/>
</dbReference>
<proteinExistence type="predicted"/>
<feature type="compositionally biased region" description="Basic and acidic residues" evidence="1">
    <location>
        <begin position="36"/>
        <end position="46"/>
    </location>
</feature>
<reference evidence="2 3" key="1">
    <citation type="submission" date="2018-05" db="EMBL/GenBank/DDBJ databases">
        <title>Genomic Encyclopedia of Type Strains, Phase IV (KMG-V): Genome sequencing to study the core and pangenomes of soil and plant-associated prokaryotes.</title>
        <authorList>
            <person name="Whitman W."/>
        </authorList>
    </citation>
    <scope>NUCLEOTIDE SEQUENCE [LARGE SCALE GENOMIC DNA]</scope>
    <source>
        <strain evidence="2 3">SLV-132</strain>
    </source>
</reference>
<sequence length="61" mass="6806">MNDDTNSKPSDPEATPEDATQDKAVQKPAVPVQRDSAAREADRARLQQESSQSQQRHDNCR</sequence>
<evidence type="ECO:0000313" key="3">
    <source>
        <dbReference type="Proteomes" id="UP000245754"/>
    </source>
</evidence>
<accession>A0A316EV15</accession>
<evidence type="ECO:0000256" key="1">
    <source>
        <dbReference type="SAM" id="MobiDB-lite"/>
    </source>
</evidence>
<name>A0A316EV15_9BURK</name>
<comment type="caution">
    <text evidence="2">The sequence shown here is derived from an EMBL/GenBank/DDBJ whole genome shotgun (WGS) entry which is preliminary data.</text>
</comment>
<gene>
    <name evidence="2" type="ORF">C7419_102273</name>
</gene>
<evidence type="ECO:0000313" key="2">
    <source>
        <dbReference type="EMBL" id="PWK34998.1"/>
    </source>
</evidence>
<organism evidence="2 3">
    <name type="scientific">Cupriavidus plantarum</name>
    <dbReference type="NCBI Taxonomy" id="942865"/>
    <lineage>
        <taxon>Bacteria</taxon>
        <taxon>Pseudomonadati</taxon>
        <taxon>Pseudomonadota</taxon>
        <taxon>Betaproteobacteria</taxon>
        <taxon>Burkholderiales</taxon>
        <taxon>Burkholderiaceae</taxon>
        <taxon>Cupriavidus</taxon>
    </lineage>
</organism>
<feature type="region of interest" description="Disordered" evidence="1">
    <location>
        <begin position="1"/>
        <end position="61"/>
    </location>
</feature>
<protein>
    <submittedName>
        <fullName evidence="2">Uncharacterized protein</fullName>
    </submittedName>
</protein>
<dbReference type="RefSeq" id="WP_109583121.1">
    <property type="nucleotide sequence ID" value="NZ_JBEFLL010000003.1"/>
</dbReference>
<dbReference type="Proteomes" id="UP000245754">
    <property type="component" value="Unassembled WGS sequence"/>
</dbReference>
<keyword evidence="3" id="KW-1185">Reference proteome</keyword>